<dbReference type="RefSeq" id="WP_237870008.1">
    <property type="nucleotide sequence ID" value="NZ_JAKLTR010000003.1"/>
</dbReference>
<name>A0ABS9KNU3_9BACT</name>
<dbReference type="EMBL" id="JAKLTR010000003">
    <property type="protein sequence ID" value="MCG2614001.1"/>
    <property type="molecule type" value="Genomic_DNA"/>
</dbReference>
<protein>
    <submittedName>
        <fullName evidence="2">DUF4249 domain-containing protein</fullName>
    </submittedName>
</protein>
<proteinExistence type="predicted"/>
<evidence type="ECO:0000256" key="1">
    <source>
        <dbReference type="SAM" id="SignalP"/>
    </source>
</evidence>
<dbReference type="PROSITE" id="PS51257">
    <property type="entry name" value="PROKAR_LIPOPROTEIN"/>
    <property type="match status" value="1"/>
</dbReference>
<keyword evidence="1" id="KW-0732">Signal</keyword>
<organism evidence="2 3">
    <name type="scientific">Terrimonas ginsenosidimutans</name>
    <dbReference type="NCBI Taxonomy" id="2908004"/>
    <lineage>
        <taxon>Bacteria</taxon>
        <taxon>Pseudomonadati</taxon>
        <taxon>Bacteroidota</taxon>
        <taxon>Chitinophagia</taxon>
        <taxon>Chitinophagales</taxon>
        <taxon>Chitinophagaceae</taxon>
        <taxon>Terrimonas</taxon>
    </lineage>
</organism>
<comment type="caution">
    <text evidence="2">The sequence shown here is derived from an EMBL/GenBank/DDBJ whole genome shotgun (WGS) entry which is preliminary data.</text>
</comment>
<gene>
    <name evidence="2" type="ORF">LZZ85_06900</name>
</gene>
<accession>A0ABS9KNU3</accession>
<dbReference type="Proteomes" id="UP001165367">
    <property type="component" value="Unassembled WGS sequence"/>
</dbReference>
<keyword evidence="3" id="KW-1185">Reference proteome</keyword>
<feature type="signal peptide" evidence="1">
    <location>
        <begin position="1"/>
        <end position="19"/>
    </location>
</feature>
<evidence type="ECO:0000313" key="3">
    <source>
        <dbReference type="Proteomes" id="UP001165367"/>
    </source>
</evidence>
<feature type="chain" id="PRO_5046701932" evidence="1">
    <location>
        <begin position="20"/>
        <end position="375"/>
    </location>
</feature>
<dbReference type="InterPro" id="IPR025345">
    <property type="entry name" value="DUF4249"/>
</dbReference>
<reference evidence="2" key="1">
    <citation type="submission" date="2022-01" db="EMBL/GenBank/DDBJ databases">
        <authorList>
            <person name="Jo J.-H."/>
            <person name="Im W.-T."/>
        </authorList>
    </citation>
    <scope>NUCLEOTIDE SEQUENCE</scope>
    <source>
        <strain evidence="2">NA20</strain>
    </source>
</reference>
<evidence type="ECO:0000313" key="2">
    <source>
        <dbReference type="EMBL" id="MCG2614001.1"/>
    </source>
</evidence>
<sequence length="375" mass="42116">MIKKLFFAALLVVSTLVACKEKFDPQLPSPGVGYLIVEGNLNPGNDSTVIRLTRSYSMQGRPLPLAEMNATVIVEGTDGSTQPLLMTSAGFYTARRLNLSFTQQYKVRIKTGDGKEYLSQLITPLTTPSIDSIGLKRNESGASFYVNSKGTENQSKYYRWDYDETWEINSYYNSLLIYQENANLVRDRLPAEMEFQCWKYDTSSTILLGASTALSANVINEKTLLTIPKLDERLAVRHSLMLRQYSLSKDAYNFYELMKKNTESLGTLFDPQPSELRGNISCINDNNAIVIGYITASTVSSKRIFTTLPDWIYPQICELDTVPLDSIQDFFVGGGMIPVLTGYTPRGTVDYYLASPGPCVECTRRRGNLARPNFW</sequence>
<dbReference type="Pfam" id="PF14054">
    <property type="entry name" value="DUF4249"/>
    <property type="match status" value="1"/>
</dbReference>